<organism evidence="2">
    <name type="scientific">uncultured bacterium</name>
    <name type="common">gcode 4</name>
    <dbReference type="NCBI Taxonomy" id="1234023"/>
    <lineage>
        <taxon>Bacteria</taxon>
        <taxon>environmental samples</taxon>
    </lineage>
</organism>
<comment type="caution">
    <text evidence="2">The sequence shown here is derived from an EMBL/GenBank/DDBJ whole genome shotgun (WGS) entry which is preliminary data.</text>
</comment>
<name>K2AWX1_9BACT</name>
<feature type="transmembrane region" description="Helical" evidence="1">
    <location>
        <begin position="136"/>
        <end position="156"/>
    </location>
</feature>
<feature type="transmembrane region" description="Helical" evidence="1">
    <location>
        <begin position="12"/>
        <end position="30"/>
    </location>
</feature>
<feature type="transmembrane region" description="Helical" evidence="1">
    <location>
        <begin position="176"/>
        <end position="198"/>
    </location>
</feature>
<accession>K2AWX1</accession>
<proteinExistence type="predicted"/>
<dbReference type="EMBL" id="AMFJ01021646">
    <property type="protein sequence ID" value="EKD66166.1"/>
    <property type="molecule type" value="Genomic_DNA"/>
</dbReference>
<dbReference type="Pfam" id="PF18895">
    <property type="entry name" value="T4SS_pilin"/>
    <property type="match status" value="1"/>
</dbReference>
<keyword evidence="1" id="KW-0472">Membrane</keyword>
<protein>
    <submittedName>
        <fullName evidence="2">Uncharacterized protein</fullName>
    </submittedName>
</protein>
<keyword evidence="1" id="KW-1133">Transmembrane helix</keyword>
<dbReference type="InterPro" id="IPR043993">
    <property type="entry name" value="T4SS_pilin"/>
</dbReference>
<sequence>MRSKTNTLGVKKILLIIFLFSINIFTVYWANTFDFNTPVKDAWSNYQSDLPDISKTTTDSTTGLNNWVWPTVKNAENLTPWPTTVVVTENIPWAECVPYKGKDWEALTDITNRKFKCIVEPGFWSVMQMFAGLVKYATFLAALVGVLMIAVAWVRLSISGIESGEKAKAKEMITKVIFSLILLFLIWFILNSVAPWIYG</sequence>
<evidence type="ECO:0000313" key="2">
    <source>
        <dbReference type="EMBL" id="EKD66166.1"/>
    </source>
</evidence>
<dbReference type="AlphaFoldDB" id="K2AWX1"/>
<reference evidence="2" key="1">
    <citation type="journal article" date="2012" name="Science">
        <title>Fermentation, hydrogen, and sulfur metabolism in multiple uncultivated bacterial phyla.</title>
        <authorList>
            <person name="Wrighton K.C."/>
            <person name="Thomas B.C."/>
            <person name="Sharon I."/>
            <person name="Miller C.S."/>
            <person name="Castelle C.J."/>
            <person name="VerBerkmoes N.C."/>
            <person name="Wilkins M.J."/>
            <person name="Hettich R.L."/>
            <person name="Lipton M.S."/>
            <person name="Williams K.H."/>
            <person name="Long P.E."/>
            <person name="Banfield J.F."/>
        </authorList>
    </citation>
    <scope>NUCLEOTIDE SEQUENCE [LARGE SCALE GENOMIC DNA]</scope>
</reference>
<gene>
    <name evidence="2" type="ORF">ACD_49C00060G0008</name>
</gene>
<evidence type="ECO:0000256" key="1">
    <source>
        <dbReference type="SAM" id="Phobius"/>
    </source>
</evidence>
<keyword evidence="1" id="KW-0812">Transmembrane</keyword>